<protein>
    <submittedName>
        <fullName evidence="1">3127_t:CDS:1</fullName>
    </submittedName>
</protein>
<evidence type="ECO:0000313" key="1">
    <source>
        <dbReference type="EMBL" id="CAG8487995.1"/>
    </source>
</evidence>
<dbReference type="Proteomes" id="UP000789366">
    <property type="component" value="Unassembled WGS sequence"/>
</dbReference>
<accession>A0ACA9KSA7</accession>
<sequence length="464" mass="55384">KASDSKFKGIALSQRSWEQKRAYLALEDEKEYNKNTIEDDKMSFYCNRCNTYTDHQSIFCLQTQCLNCKEFGHINFYCPTLPCRVCKGTDHTLQTCQYESIHSKNYIYGKTNRWGLLDCGCNKRKLVERREELHKDQVTMSKKRQYHCCNCKAILYINKITKINEKFLCFRCKKQFIERLPDNDIRKIEFINSPENQRDIVVCVVCKKTHHRFSYLDGIGDFCDYHCQAAYKVYQDIQNPNKDLWTRIRHWTETEKLSAYKMNQSAILRTVLIMKNFLSLLYEKALEDQIGDFFNSASETDDDDWYSEDYSFTRVMRSLKITPEEQKEKERLRKIIVESFTFNSDIDVEDILDSLHERFGKSIKDYTFCKSCWYIIKKTENNLCSDCDLENISTNNENNDFSDNRIILLENKIEELVKQIDRLKIESEYHRTQVDQYKAPFLLFKNFIKLFNDTKEEENLITLL</sequence>
<feature type="non-terminal residue" evidence="1">
    <location>
        <position position="1"/>
    </location>
</feature>
<name>A0ACA9KSA7_9GLOM</name>
<dbReference type="EMBL" id="CAJVPW010001596">
    <property type="protein sequence ID" value="CAG8487995.1"/>
    <property type="molecule type" value="Genomic_DNA"/>
</dbReference>
<reference evidence="1" key="1">
    <citation type="submission" date="2021-06" db="EMBL/GenBank/DDBJ databases">
        <authorList>
            <person name="Kallberg Y."/>
            <person name="Tangrot J."/>
            <person name="Rosling A."/>
        </authorList>
    </citation>
    <scope>NUCLEOTIDE SEQUENCE</scope>
    <source>
        <strain evidence="1">28 12/20/2015</strain>
    </source>
</reference>
<keyword evidence="2" id="KW-1185">Reference proteome</keyword>
<proteinExistence type="predicted"/>
<gene>
    <name evidence="1" type="ORF">SPELUC_LOCUS2430</name>
</gene>
<comment type="caution">
    <text evidence="1">The sequence shown here is derived from an EMBL/GenBank/DDBJ whole genome shotgun (WGS) entry which is preliminary data.</text>
</comment>
<evidence type="ECO:0000313" key="2">
    <source>
        <dbReference type="Proteomes" id="UP000789366"/>
    </source>
</evidence>
<organism evidence="1 2">
    <name type="scientific">Cetraspora pellucida</name>
    <dbReference type="NCBI Taxonomy" id="1433469"/>
    <lineage>
        <taxon>Eukaryota</taxon>
        <taxon>Fungi</taxon>
        <taxon>Fungi incertae sedis</taxon>
        <taxon>Mucoromycota</taxon>
        <taxon>Glomeromycotina</taxon>
        <taxon>Glomeromycetes</taxon>
        <taxon>Diversisporales</taxon>
        <taxon>Gigasporaceae</taxon>
        <taxon>Cetraspora</taxon>
    </lineage>
</organism>